<dbReference type="AlphaFoldDB" id="A0ABD6AQJ9"/>
<name>A0ABD6AQJ9_9EURY</name>
<protein>
    <submittedName>
        <fullName evidence="2">Zn-ribbon domain-containing OB-fold protein</fullName>
    </submittedName>
</protein>
<proteinExistence type="predicted"/>
<accession>A0ABD6AQJ9</accession>
<sequence>MSRDDTEAPREDGFDDLLDAVEEGAGYYLSCANGHGSLPPRRVCPHCGSQDLSEEPLPDSGTIETFTVVRVATPQFADDAPYVTAVADFGEVRLTGFVADPTAVEVGTTVGVGVGRTETTGDRVLTLDPR</sequence>
<gene>
    <name evidence="2" type="ORF">ACFSBT_02445</name>
</gene>
<dbReference type="SUPFAM" id="SSF50249">
    <property type="entry name" value="Nucleic acid-binding proteins"/>
    <property type="match status" value="1"/>
</dbReference>
<comment type="caution">
    <text evidence="2">The sequence shown here is derived from an EMBL/GenBank/DDBJ whole genome shotgun (WGS) entry which is preliminary data.</text>
</comment>
<dbReference type="InterPro" id="IPR052513">
    <property type="entry name" value="Thioester_dehydratase-like"/>
</dbReference>
<dbReference type="InterPro" id="IPR012340">
    <property type="entry name" value="NA-bd_OB-fold"/>
</dbReference>
<reference evidence="2 3" key="1">
    <citation type="journal article" date="2019" name="Int. J. Syst. Evol. Microbiol.">
        <title>The Global Catalogue of Microorganisms (GCM) 10K type strain sequencing project: providing services to taxonomists for standard genome sequencing and annotation.</title>
        <authorList>
            <consortium name="The Broad Institute Genomics Platform"/>
            <consortium name="The Broad Institute Genome Sequencing Center for Infectious Disease"/>
            <person name="Wu L."/>
            <person name="Ma J."/>
        </authorList>
    </citation>
    <scope>NUCLEOTIDE SEQUENCE [LARGE SCALE GENOMIC DNA]</scope>
    <source>
        <strain evidence="2 3">CGMCC 1.12563</strain>
    </source>
</reference>
<dbReference type="Proteomes" id="UP001597187">
    <property type="component" value="Unassembled WGS sequence"/>
</dbReference>
<evidence type="ECO:0000313" key="2">
    <source>
        <dbReference type="EMBL" id="MFD1512138.1"/>
    </source>
</evidence>
<dbReference type="RefSeq" id="WP_250872126.1">
    <property type="nucleotide sequence ID" value="NZ_JALXFV010000002.1"/>
</dbReference>
<organism evidence="2 3">
    <name type="scientific">Halomarina rubra</name>
    <dbReference type="NCBI Taxonomy" id="2071873"/>
    <lineage>
        <taxon>Archaea</taxon>
        <taxon>Methanobacteriati</taxon>
        <taxon>Methanobacteriota</taxon>
        <taxon>Stenosarchaea group</taxon>
        <taxon>Halobacteria</taxon>
        <taxon>Halobacteriales</taxon>
        <taxon>Natronomonadaceae</taxon>
        <taxon>Halomarina</taxon>
    </lineage>
</organism>
<dbReference type="EMBL" id="JBHUDC010000002">
    <property type="protein sequence ID" value="MFD1512138.1"/>
    <property type="molecule type" value="Genomic_DNA"/>
</dbReference>
<keyword evidence="3" id="KW-1185">Reference proteome</keyword>
<feature type="domain" description="ChsH2 C-terminal OB-fold" evidence="1">
    <location>
        <begin position="55"/>
        <end position="110"/>
    </location>
</feature>
<dbReference type="PANTHER" id="PTHR34075:SF5">
    <property type="entry name" value="BLR3430 PROTEIN"/>
    <property type="match status" value="1"/>
</dbReference>
<dbReference type="PANTHER" id="PTHR34075">
    <property type="entry name" value="BLR3430 PROTEIN"/>
    <property type="match status" value="1"/>
</dbReference>
<dbReference type="InterPro" id="IPR002878">
    <property type="entry name" value="ChsH2_C"/>
</dbReference>
<evidence type="ECO:0000259" key="1">
    <source>
        <dbReference type="Pfam" id="PF01796"/>
    </source>
</evidence>
<dbReference type="Pfam" id="PF01796">
    <property type="entry name" value="OB_ChsH2_C"/>
    <property type="match status" value="1"/>
</dbReference>
<evidence type="ECO:0000313" key="3">
    <source>
        <dbReference type="Proteomes" id="UP001597187"/>
    </source>
</evidence>